<comment type="subcellular location">
    <subcellularLocation>
        <location evidence="11">Cytoplasm</location>
    </subcellularLocation>
</comment>
<dbReference type="PANTHER" id="PTHR42923">
    <property type="entry name" value="PROTOPORPHYRINOGEN OXIDASE"/>
    <property type="match status" value="1"/>
</dbReference>
<dbReference type="SUPFAM" id="SSF51905">
    <property type="entry name" value="FAD/NAD(P)-binding domain"/>
    <property type="match status" value="1"/>
</dbReference>
<accession>A0ABQ6GFM8</accession>
<dbReference type="PANTHER" id="PTHR42923:SF3">
    <property type="entry name" value="PROTOPORPHYRINOGEN OXIDASE"/>
    <property type="match status" value="1"/>
</dbReference>
<comment type="catalytic activity">
    <reaction evidence="1">
        <text>coproporphyrinogen III + 3 O2 = coproporphyrin III + 3 H2O2</text>
        <dbReference type="Rhea" id="RHEA:43436"/>
        <dbReference type="ChEBI" id="CHEBI:15379"/>
        <dbReference type="ChEBI" id="CHEBI:16240"/>
        <dbReference type="ChEBI" id="CHEBI:57309"/>
        <dbReference type="ChEBI" id="CHEBI:131725"/>
        <dbReference type="EC" id="1.3.3.15"/>
    </reaction>
    <physiologicalReaction direction="left-to-right" evidence="1">
        <dbReference type="Rhea" id="RHEA:43437"/>
    </physiologicalReaction>
</comment>
<dbReference type="InterPro" id="IPR050464">
    <property type="entry name" value="Zeta_carotene_desat/Oxidored"/>
</dbReference>
<sequence length="482" mass="52577">MRRIGMIDRIVVIGGGISGLSSAFYLQREAERQGKKAHVTIIDGAPVLGGKINTLQRDGFVIERGPDSFLARKLPIIELAKDLGIENELTAQNENGKTSYIMRDGKLHPMPKGMVLGIPTNLDTFMQTTLLSDEGKARSLEDLDMPSDAPDGDESLGDFLSRRIGSEIVKHISEPLLAGIYAGDLSKLSIRATFPQFAEAERQYGSLIRGTQMQQQNKTPQQAPDYLPEELKKSVFLSFKNGLSTMVDALDQALQSVDRRMGDAVTAIRPLDGEDATARYEVVMESGEVIPADHVLVTVPAFRAADLLEPLVDVAELRAINYVSVANVVMSFEKSTFDRSFDGSGFLVPRSEGLRITACTWTSNKWLHTSPDDKVLLRCYVGRSGDEAAAMLPDEELKKAVLEDIQKVLGIDAVPIFTEITRLPRSMPQYPVGHLDNTSALRARLSEELPGVYVTGAAFGGVGLPDCIRSGKDAAMEILATL</sequence>
<dbReference type="InterPro" id="IPR004572">
    <property type="entry name" value="Protoporphyrinogen_oxidase"/>
</dbReference>
<evidence type="ECO:0000256" key="11">
    <source>
        <dbReference type="RuleBase" id="RU364052"/>
    </source>
</evidence>
<evidence type="ECO:0000313" key="14">
    <source>
        <dbReference type="Proteomes" id="UP001157114"/>
    </source>
</evidence>
<evidence type="ECO:0000256" key="4">
    <source>
        <dbReference type="ARBA" id="ARBA00008310"/>
    </source>
</evidence>
<organism evidence="13 14">
    <name type="scientific">Paenibacillus glycanilyticus</name>
    <dbReference type="NCBI Taxonomy" id="126569"/>
    <lineage>
        <taxon>Bacteria</taxon>
        <taxon>Bacillati</taxon>
        <taxon>Bacillota</taxon>
        <taxon>Bacilli</taxon>
        <taxon>Bacillales</taxon>
        <taxon>Paenibacillaceae</taxon>
        <taxon>Paenibacillus</taxon>
    </lineage>
</organism>
<comment type="similarity">
    <text evidence="4 11">Belongs to the protoporphyrinogen/coproporphyrinogen oxidase family. Coproporphyrinogen III oxidase subfamily.</text>
</comment>
<evidence type="ECO:0000256" key="8">
    <source>
        <dbReference type="ARBA" id="ARBA00022827"/>
    </source>
</evidence>
<name>A0ABQ6GFM8_9BACL</name>
<gene>
    <name evidence="13" type="primary">hemY</name>
    <name evidence="13" type="ORF">MU1_36300</name>
</gene>
<comment type="pathway">
    <text evidence="3 11">Porphyrin-containing compound metabolism; protoheme biosynthesis.</text>
</comment>
<evidence type="ECO:0000256" key="3">
    <source>
        <dbReference type="ARBA" id="ARBA00004744"/>
    </source>
</evidence>
<keyword evidence="14" id="KW-1185">Reference proteome</keyword>
<evidence type="ECO:0000256" key="9">
    <source>
        <dbReference type="ARBA" id="ARBA00023002"/>
    </source>
</evidence>
<dbReference type="SUPFAM" id="SSF54373">
    <property type="entry name" value="FAD-linked reductases, C-terminal domain"/>
    <property type="match status" value="1"/>
</dbReference>
<evidence type="ECO:0000256" key="2">
    <source>
        <dbReference type="ARBA" id="ARBA00001974"/>
    </source>
</evidence>
<keyword evidence="9 11" id="KW-0560">Oxidoreductase</keyword>
<feature type="domain" description="Amine oxidase" evidence="12">
    <location>
        <begin position="17"/>
        <end position="479"/>
    </location>
</feature>
<dbReference type="NCBIfam" id="TIGR00562">
    <property type="entry name" value="proto_IX_ox"/>
    <property type="match status" value="1"/>
</dbReference>
<protein>
    <recommendedName>
        <fullName evidence="6 11">Coproporphyrinogen III oxidase</fullName>
        <ecNumber evidence="5 11">1.3.3.15</ecNumber>
    </recommendedName>
</protein>
<dbReference type="InterPro" id="IPR002937">
    <property type="entry name" value="Amino_oxidase"/>
</dbReference>
<evidence type="ECO:0000256" key="5">
    <source>
        <dbReference type="ARBA" id="ARBA00012402"/>
    </source>
</evidence>
<dbReference type="InterPro" id="IPR036188">
    <property type="entry name" value="FAD/NAD-bd_sf"/>
</dbReference>
<dbReference type="EMBL" id="BSSQ01000014">
    <property type="protein sequence ID" value="GLX69285.1"/>
    <property type="molecule type" value="Genomic_DNA"/>
</dbReference>
<dbReference type="Gene3D" id="1.10.3110.10">
    <property type="entry name" value="protoporphyrinogen ix oxidase, domain 3"/>
    <property type="match status" value="1"/>
</dbReference>
<dbReference type="Pfam" id="PF01593">
    <property type="entry name" value="Amino_oxidase"/>
    <property type="match status" value="1"/>
</dbReference>
<dbReference type="RefSeq" id="WP_284240059.1">
    <property type="nucleotide sequence ID" value="NZ_BSSQ01000014.1"/>
</dbReference>
<proteinExistence type="inferred from homology"/>
<evidence type="ECO:0000256" key="7">
    <source>
        <dbReference type="ARBA" id="ARBA00022630"/>
    </source>
</evidence>
<keyword evidence="10 11" id="KW-0350">Heme biosynthesis</keyword>
<reference evidence="13 14" key="1">
    <citation type="submission" date="2023-03" db="EMBL/GenBank/DDBJ databases">
        <title>Draft genome sequence of the bacteria which degrade cell wall of Tricholomamatutake.</title>
        <authorList>
            <person name="Konishi Y."/>
            <person name="Fukuta Y."/>
            <person name="Shirasaka N."/>
        </authorList>
    </citation>
    <scope>NUCLEOTIDE SEQUENCE [LARGE SCALE GENOMIC DNA]</scope>
    <source>
        <strain evidence="14">mu1</strain>
    </source>
</reference>
<evidence type="ECO:0000256" key="10">
    <source>
        <dbReference type="ARBA" id="ARBA00023133"/>
    </source>
</evidence>
<keyword evidence="11" id="KW-0963">Cytoplasm</keyword>
<evidence type="ECO:0000313" key="13">
    <source>
        <dbReference type="EMBL" id="GLX69285.1"/>
    </source>
</evidence>
<dbReference type="Proteomes" id="UP001157114">
    <property type="component" value="Unassembled WGS sequence"/>
</dbReference>
<dbReference type="EC" id="1.3.3.15" evidence="5 11"/>
<evidence type="ECO:0000256" key="6">
    <source>
        <dbReference type="ARBA" id="ARBA00019046"/>
    </source>
</evidence>
<comment type="cofactor">
    <cofactor evidence="2 11">
        <name>FAD</name>
        <dbReference type="ChEBI" id="CHEBI:57692"/>
    </cofactor>
</comment>
<comment type="function">
    <text evidence="11">Involved in coproporphyrin-dependent heme b biosynthesis. Catalyzes the oxidation of coproporphyrinogen III to coproporphyrin III.</text>
</comment>
<keyword evidence="8 11" id="KW-0274">FAD</keyword>
<comment type="caution">
    <text evidence="13">The sequence shown here is derived from an EMBL/GenBank/DDBJ whole genome shotgun (WGS) entry which is preliminary data.</text>
</comment>
<keyword evidence="7 11" id="KW-0285">Flavoprotein</keyword>
<dbReference type="Gene3D" id="3.90.660.20">
    <property type="entry name" value="Protoporphyrinogen oxidase, mitochondrial, domain 2"/>
    <property type="match status" value="1"/>
</dbReference>
<dbReference type="Gene3D" id="3.50.50.60">
    <property type="entry name" value="FAD/NAD(P)-binding domain"/>
    <property type="match status" value="1"/>
</dbReference>
<evidence type="ECO:0000259" key="12">
    <source>
        <dbReference type="Pfam" id="PF01593"/>
    </source>
</evidence>
<evidence type="ECO:0000256" key="1">
    <source>
        <dbReference type="ARBA" id="ARBA00001755"/>
    </source>
</evidence>